<proteinExistence type="predicted"/>
<keyword evidence="4" id="KW-1185">Reference proteome</keyword>
<evidence type="ECO:0000313" key="3">
    <source>
        <dbReference type="EMBL" id="TFD76785.1"/>
    </source>
</evidence>
<protein>
    <recommendedName>
        <fullName evidence="5">MFS transporter</fullName>
    </recommendedName>
</protein>
<dbReference type="EMBL" id="SOHQ01000034">
    <property type="protein sequence ID" value="TFD76785.1"/>
    <property type="molecule type" value="Genomic_DNA"/>
</dbReference>
<feature type="region of interest" description="Disordered" evidence="1">
    <location>
        <begin position="74"/>
        <end position="99"/>
    </location>
</feature>
<keyword evidence="2" id="KW-0812">Transmembrane</keyword>
<organism evidence="3 4">
    <name type="scientific">Cryobacterium psychrophilum</name>
    <dbReference type="NCBI Taxonomy" id="41988"/>
    <lineage>
        <taxon>Bacteria</taxon>
        <taxon>Bacillati</taxon>
        <taxon>Actinomycetota</taxon>
        <taxon>Actinomycetes</taxon>
        <taxon>Micrococcales</taxon>
        <taxon>Microbacteriaceae</taxon>
        <taxon>Cryobacterium</taxon>
    </lineage>
</organism>
<dbReference type="SUPFAM" id="SSF103473">
    <property type="entry name" value="MFS general substrate transporter"/>
    <property type="match status" value="1"/>
</dbReference>
<dbReference type="Gene3D" id="1.20.1250.20">
    <property type="entry name" value="MFS general substrate transporter like domains"/>
    <property type="match status" value="1"/>
</dbReference>
<evidence type="ECO:0000313" key="4">
    <source>
        <dbReference type="Proteomes" id="UP000298218"/>
    </source>
</evidence>
<evidence type="ECO:0000256" key="1">
    <source>
        <dbReference type="SAM" id="MobiDB-lite"/>
    </source>
</evidence>
<gene>
    <name evidence="3" type="ORF">E3T53_13005</name>
</gene>
<keyword evidence="2" id="KW-1133">Transmembrane helix</keyword>
<name>A0A4Y8KQ17_9MICO</name>
<dbReference type="RefSeq" id="WP_134172717.1">
    <property type="nucleotide sequence ID" value="NZ_SODI01000001.1"/>
</dbReference>
<comment type="caution">
    <text evidence="3">The sequence shown here is derived from an EMBL/GenBank/DDBJ whole genome shotgun (WGS) entry which is preliminary data.</text>
</comment>
<dbReference type="InterPro" id="IPR036259">
    <property type="entry name" value="MFS_trans_sf"/>
</dbReference>
<evidence type="ECO:0000256" key="2">
    <source>
        <dbReference type="SAM" id="Phobius"/>
    </source>
</evidence>
<dbReference type="AlphaFoldDB" id="A0A4Y8KQ17"/>
<keyword evidence="2" id="KW-0472">Membrane</keyword>
<dbReference type="Proteomes" id="UP000298218">
    <property type="component" value="Unassembled WGS sequence"/>
</dbReference>
<sequence length="99" mass="10565">MRKILSLGRRGTFWSAAVVLALCLWASGAPSVLYPVYAADWDLPAVVTTSVFGAYPLALLLVLLFFGGVSDAIGRPSAWPPPSTSPRRSWGCSASRPSR</sequence>
<feature type="transmembrane region" description="Helical" evidence="2">
    <location>
        <begin position="44"/>
        <end position="66"/>
    </location>
</feature>
<evidence type="ECO:0008006" key="5">
    <source>
        <dbReference type="Google" id="ProtNLM"/>
    </source>
</evidence>
<dbReference type="OrthoDB" id="3177957at2"/>
<accession>A0A4Y8KQ17</accession>
<reference evidence="3 4" key="1">
    <citation type="submission" date="2019-03" db="EMBL/GenBank/DDBJ databases">
        <title>Genomics of glacier-inhabiting Cryobacterium strains.</title>
        <authorList>
            <person name="Liu Q."/>
            <person name="Xin Y.-H."/>
        </authorList>
    </citation>
    <scope>NUCLEOTIDE SEQUENCE [LARGE SCALE GENOMIC DNA]</scope>
    <source>
        <strain evidence="3 4">CGMCC 1.4292</strain>
    </source>
</reference>